<dbReference type="AlphaFoldDB" id="A0A814W4F8"/>
<accession>A0A814W4F8</accession>
<proteinExistence type="predicted"/>
<feature type="chain" id="PRO_5032514496" evidence="1">
    <location>
        <begin position="21"/>
        <end position="118"/>
    </location>
</feature>
<evidence type="ECO:0000313" key="3">
    <source>
        <dbReference type="Proteomes" id="UP000663860"/>
    </source>
</evidence>
<keyword evidence="1" id="KW-0732">Signal</keyword>
<sequence>MAGRLLFAAFFLSFILTILSLQCYEGYGRDCIIDDNENCGKGAKCVCAKFRYNCSFMDLGCNEDERSRDAFIWGFMATSQEDCNNMTQPSYGFFNVTCCSTTKCNRPTADQCPMSLPE</sequence>
<evidence type="ECO:0000313" key="2">
    <source>
        <dbReference type="EMBL" id="CAF1196400.1"/>
    </source>
</evidence>
<comment type="caution">
    <text evidence="2">The sequence shown here is derived from an EMBL/GenBank/DDBJ whole genome shotgun (WGS) entry which is preliminary data.</text>
</comment>
<feature type="signal peptide" evidence="1">
    <location>
        <begin position="1"/>
        <end position="20"/>
    </location>
</feature>
<evidence type="ECO:0000256" key="1">
    <source>
        <dbReference type="SAM" id="SignalP"/>
    </source>
</evidence>
<reference evidence="2" key="1">
    <citation type="submission" date="2021-02" db="EMBL/GenBank/DDBJ databases">
        <authorList>
            <person name="Nowell W R."/>
        </authorList>
    </citation>
    <scope>NUCLEOTIDE SEQUENCE</scope>
</reference>
<dbReference type="EMBL" id="CAJNOE010000401">
    <property type="protein sequence ID" value="CAF1196400.1"/>
    <property type="molecule type" value="Genomic_DNA"/>
</dbReference>
<name>A0A814W4F8_9BILA</name>
<protein>
    <submittedName>
        <fullName evidence="2">Uncharacterized protein</fullName>
    </submittedName>
</protein>
<dbReference type="Proteomes" id="UP000663860">
    <property type="component" value="Unassembled WGS sequence"/>
</dbReference>
<gene>
    <name evidence="2" type="ORF">IZO911_LOCUS28347</name>
</gene>
<organism evidence="2 3">
    <name type="scientific">Adineta steineri</name>
    <dbReference type="NCBI Taxonomy" id="433720"/>
    <lineage>
        <taxon>Eukaryota</taxon>
        <taxon>Metazoa</taxon>
        <taxon>Spiralia</taxon>
        <taxon>Gnathifera</taxon>
        <taxon>Rotifera</taxon>
        <taxon>Eurotatoria</taxon>
        <taxon>Bdelloidea</taxon>
        <taxon>Adinetida</taxon>
        <taxon>Adinetidae</taxon>
        <taxon>Adineta</taxon>
    </lineage>
</organism>